<dbReference type="OrthoDB" id="9802649at2"/>
<dbReference type="Pfam" id="PF00535">
    <property type="entry name" value="Glycos_transf_2"/>
    <property type="match status" value="1"/>
</dbReference>
<dbReference type="PANTHER" id="PTHR43685">
    <property type="entry name" value="GLYCOSYLTRANSFERASE"/>
    <property type="match status" value="1"/>
</dbReference>
<dbReference type="Proteomes" id="UP000289455">
    <property type="component" value="Unassembled WGS sequence"/>
</dbReference>
<dbReference type="EMBL" id="SDHY01000006">
    <property type="protein sequence ID" value="RXK47594.1"/>
    <property type="molecule type" value="Genomic_DNA"/>
</dbReference>
<evidence type="ECO:0000259" key="1">
    <source>
        <dbReference type="Pfam" id="PF00535"/>
    </source>
</evidence>
<dbReference type="InterPro" id="IPR050834">
    <property type="entry name" value="Glycosyltransf_2"/>
</dbReference>
<reference evidence="2 3" key="1">
    <citation type="submission" date="2019-01" db="EMBL/GenBank/DDBJ databases">
        <title>Cytophagaceae bacterium strain CAR-16.</title>
        <authorList>
            <person name="Chen W.-M."/>
        </authorList>
    </citation>
    <scope>NUCLEOTIDE SEQUENCE [LARGE SCALE GENOMIC DNA]</scope>
    <source>
        <strain evidence="2 3">CAR-16</strain>
    </source>
</reference>
<keyword evidence="2" id="KW-0808">Transferase</keyword>
<protein>
    <submittedName>
        <fullName evidence="2">Glycosyltransferase family 2 protein</fullName>
    </submittedName>
</protein>
<dbReference type="AlphaFoldDB" id="A0A4Q1BY05"/>
<comment type="caution">
    <text evidence="2">The sequence shown here is derived from an EMBL/GenBank/DDBJ whole genome shotgun (WGS) entry which is preliminary data.</text>
</comment>
<evidence type="ECO:0000313" key="3">
    <source>
        <dbReference type="Proteomes" id="UP000289455"/>
    </source>
</evidence>
<proteinExistence type="predicted"/>
<dbReference type="PANTHER" id="PTHR43685:SF2">
    <property type="entry name" value="GLYCOSYLTRANSFERASE 2-LIKE DOMAIN-CONTAINING PROTEIN"/>
    <property type="match status" value="1"/>
</dbReference>
<evidence type="ECO:0000313" key="2">
    <source>
        <dbReference type="EMBL" id="RXK47594.1"/>
    </source>
</evidence>
<sequence length="331" mass="38310">MVKISIALCTRNGEKFLRTQLSSFVDQTLQADEIIVCDEGSTDQTLSILEQFAEKLPLKIYKNPQQLGTYRNFEKAISLCHGDIIFPADQDDYWVPQKLERVYTYFKLHPEIDAIFTDALLVDEFGQTSGKKLWESFRFRQKQQEDWKKGKSLEILLDGNRVTGCTMGIRKSYFERVSPFPDSLPSSFLHDAWLGIMAAAENKIDFIPATYVHYRLHSEQQVGVKGIAGKPPTLVDRISRPHAEKVAPYLKTWNFLCQVREAMLDTNPKLSLEALHTKIEYLDRRAHLPETRWKRLKPTLLNLLSGYYHRFKDMDSEPLAPYLMFLGDLLE</sequence>
<dbReference type="Gene3D" id="3.90.550.10">
    <property type="entry name" value="Spore Coat Polysaccharide Biosynthesis Protein SpsA, Chain A"/>
    <property type="match status" value="1"/>
</dbReference>
<name>A0A4Q1BY05_9BACT</name>
<keyword evidence="3" id="KW-1185">Reference proteome</keyword>
<dbReference type="CDD" id="cd04196">
    <property type="entry name" value="GT_2_like_d"/>
    <property type="match status" value="1"/>
</dbReference>
<feature type="domain" description="Glycosyltransferase 2-like" evidence="1">
    <location>
        <begin position="5"/>
        <end position="175"/>
    </location>
</feature>
<accession>A0A4Q1BY05</accession>
<organism evidence="2 3">
    <name type="scientific">Aquirufa rosea</name>
    <dbReference type="NCBI Taxonomy" id="2509241"/>
    <lineage>
        <taxon>Bacteria</taxon>
        <taxon>Pseudomonadati</taxon>
        <taxon>Bacteroidota</taxon>
        <taxon>Cytophagia</taxon>
        <taxon>Cytophagales</taxon>
        <taxon>Flectobacillaceae</taxon>
        <taxon>Aquirufa</taxon>
    </lineage>
</organism>
<dbReference type="InterPro" id="IPR029044">
    <property type="entry name" value="Nucleotide-diphossugar_trans"/>
</dbReference>
<dbReference type="SUPFAM" id="SSF53448">
    <property type="entry name" value="Nucleotide-diphospho-sugar transferases"/>
    <property type="match status" value="1"/>
</dbReference>
<gene>
    <name evidence="2" type="ORF">ESB04_10160</name>
</gene>
<dbReference type="InterPro" id="IPR001173">
    <property type="entry name" value="Glyco_trans_2-like"/>
</dbReference>
<dbReference type="GO" id="GO:0016740">
    <property type="term" value="F:transferase activity"/>
    <property type="evidence" value="ECO:0007669"/>
    <property type="project" value="UniProtKB-KW"/>
</dbReference>